<feature type="compositionally biased region" description="Basic and acidic residues" evidence="7">
    <location>
        <begin position="208"/>
        <end position="246"/>
    </location>
</feature>
<dbReference type="PANTHER" id="PTHR33057">
    <property type="entry name" value="TRANSCRIPTION REPRESSOR OFP7-RELATED"/>
    <property type="match status" value="1"/>
</dbReference>
<dbReference type="NCBIfam" id="TIGR01568">
    <property type="entry name" value="A_thal_3678"/>
    <property type="match status" value="1"/>
</dbReference>
<feature type="compositionally biased region" description="Low complexity" evidence="7">
    <location>
        <begin position="44"/>
        <end position="64"/>
    </location>
</feature>
<evidence type="ECO:0000256" key="4">
    <source>
        <dbReference type="ARBA" id="ARBA00023163"/>
    </source>
</evidence>
<organism evidence="9 10">
    <name type="scientific">Citrus clementina</name>
    <name type="common">Clementine</name>
    <name type="synonym">Citrus deliciosa x Citrus sinensis</name>
    <dbReference type="NCBI Taxonomy" id="85681"/>
    <lineage>
        <taxon>Eukaryota</taxon>
        <taxon>Viridiplantae</taxon>
        <taxon>Streptophyta</taxon>
        <taxon>Embryophyta</taxon>
        <taxon>Tracheophyta</taxon>
        <taxon>Spermatophyta</taxon>
        <taxon>Magnoliopsida</taxon>
        <taxon>eudicotyledons</taxon>
        <taxon>Gunneridae</taxon>
        <taxon>Pentapetalae</taxon>
        <taxon>rosids</taxon>
        <taxon>malvids</taxon>
        <taxon>Sapindales</taxon>
        <taxon>Rutaceae</taxon>
        <taxon>Aurantioideae</taxon>
        <taxon>Citrus</taxon>
    </lineage>
</organism>
<keyword evidence="10" id="KW-1185">Reference proteome</keyword>
<dbReference type="FunCoup" id="V4UUK3">
    <property type="interactions" value="60"/>
</dbReference>
<gene>
    <name evidence="9" type="ORF">CICLE_v10013812mg</name>
</gene>
<feature type="domain" description="OVATE" evidence="8">
    <location>
        <begin position="120"/>
        <end position="179"/>
    </location>
</feature>
<dbReference type="EMBL" id="KI536861">
    <property type="protein sequence ID" value="ESR43339.1"/>
    <property type="molecule type" value="Genomic_DNA"/>
</dbReference>
<feature type="region of interest" description="Disordered" evidence="7">
    <location>
        <begin position="189"/>
        <end position="254"/>
    </location>
</feature>
<dbReference type="OMA" id="APCNHGI"/>
<dbReference type="GO" id="GO:0005634">
    <property type="term" value="C:nucleus"/>
    <property type="evidence" value="ECO:0007669"/>
    <property type="project" value="UniProtKB-SubCell"/>
</dbReference>
<evidence type="ECO:0000256" key="5">
    <source>
        <dbReference type="ARBA" id="ARBA00023242"/>
    </source>
</evidence>
<feature type="region of interest" description="Disordered" evidence="7">
    <location>
        <begin position="41"/>
        <end position="64"/>
    </location>
</feature>
<dbReference type="InParanoid" id="V4UUK3"/>
<comment type="function">
    <text evidence="6">Transcriptional repressor that regulates multiple aspects of plant growth and development.</text>
</comment>
<keyword evidence="5 6" id="KW-0539">Nucleus</keyword>
<dbReference type="PROSITE" id="PS51257">
    <property type="entry name" value="PROKAR_LIPOPROTEIN"/>
    <property type="match status" value="1"/>
</dbReference>
<dbReference type="eggNOG" id="ENOG502S0X5">
    <property type="taxonomic scope" value="Eukaryota"/>
</dbReference>
<evidence type="ECO:0000259" key="8">
    <source>
        <dbReference type="PROSITE" id="PS51754"/>
    </source>
</evidence>
<keyword evidence="3 6" id="KW-0805">Transcription regulation</keyword>
<dbReference type="STRING" id="85681.V4UUK3"/>
<dbReference type="AlphaFoldDB" id="V4UUK3"/>
<comment type="subcellular location">
    <subcellularLocation>
        <location evidence="1 6">Nucleus</location>
    </subcellularLocation>
</comment>
<evidence type="ECO:0000256" key="6">
    <source>
        <dbReference type="RuleBase" id="RU367028"/>
    </source>
</evidence>
<dbReference type="Pfam" id="PF04844">
    <property type="entry name" value="Ovate"/>
    <property type="match status" value="1"/>
</dbReference>
<dbReference type="KEGG" id="cic:CICLE_v10013812mg"/>
<evidence type="ECO:0000256" key="1">
    <source>
        <dbReference type="ARBA" id="ARBA00004123"/>
    </source>
</evidence>
<dbReference type="Proteomes" id="UP000030687">
    <property type="component" value="Unassembled WGS sequence"/>
</dbReference>
<protein>
    <recommendedName>
        <fullName evidence="6">Transcription repressor</fullName>
    </recommendedName>
    <alternativeName>
        <fullName evidence="6">Ovate family protein</fullName>
    </alternativeName>
</protein>
<evidence type="ECO:0000256" key="2">
    <source>
        <dbReference type="ARBA" id="ARBA00022491"/>
    </source>
</evidence>
<evidence type="ECO:0000313" key="10">
    <source>
        <dbReference type="Proteomes" id="UP000030687"/>
    </source>
</evidence>
<reference evidence="9 10" key="1">
    <citation type="submission" date="2013-10" db="EMBL/GenBank/DDBJ databases">
        <authorList>
            <consortium name="International Citrus Genome Consortium"/>
            <person name="Jenkins J."/>
            <person name="Schmutz J."/>
            <person name="Prochnik S."/>
            <person name="Rokhsar D."/>
            <person name="Gmitter F."/>
            <person name="Ollitrault P."/>
            <person name="Machado M."/>
            <person name="Talon M."/>
            <person name="Wincker P."/>
            <person name="Jaillon O."/>
            <person name="Morgante M."/>
        </authorList>
    </citation>
    <scope>NUCLEOTIDE SEQUENCE</scope>
    <source>
        <strain evidence="10">cv. Clemenules</strain>
    </source>
</reference>
<sequence length="254" mass="28774">MASTTRTRKKLIVNTVAVSLGCSSSCRRPKLSFLFHPRPKPKKQIYQQHPHPHPHSTSSVYNSSSSSREYYNYDSATTFSPNTDDHVGVADHHYSWDTTVVEKTRPVRGFGRVGGESVAVEKDSDDPYLDFRQSMLQMILEKELYSKDDLKELLNCFLQLNAPSHHEIIVRAFTEIWNVKGEKKIEADLPSSHQKVKEARTKLPSSIQKDEEAATKKQEGQGKATGEGEKELLLQGLNEEKMREQESVMEGSLI</sequence>
<proteinExistence type="predicted"/>
<dbReference type="PROSITE" id="PS51754">
    <property type="entry name" value="OVATE"/>
    <property type="match status" value="1"/>
</dbReference>
<keyword evidence="4 6" id="KW-0804">Transcription</keyword>
<dbReference type="InterPro" id="IPR038933">
    <property type="entry name" value="Ovate"/>
</dbReference>
<keyword evidence="2 6" id="KW-0678">Repressor</keyword>
<dbReference type="PANTHER" id="PTHR33057:SF70">
    <property type="entry name" value="TRANSCRIPTION REPRESSOR-RELATED"/>
    <property type="match status" value="1"/>
</dbReference>
<dbReference type="GO" id="GO:0045892">
    <property type="term" value="P:negative regulation of DNA-templated transcription"/>
    <property type="evidence" value="ECO:0007669"/>
    <property type="project" value="UniProtKB-UniRule"/>
</dbReference>
<dbReference type="InterPro" id="IPR006458">
    <property type="entry name" value="Ovate_C"/>
</dbReference>
<evidence type="ECO:0000256" key="7">
    <source>
        <dbReference type="SAM" id="MobiDB-lite"/>
    </source>
</evidence>
<dbReference type="Gramene" id="ESR43339">
    <property type="protein sequence ID" value="ESR43339"/>
    <property type="gene ID" value="CICLE_v10013812mg"/>
</dbReference>
<evidence type="ECO:0000256" key="3">
    <source>
        <dbReference type="ARBA" id="ARBA00023015"/>
    </source>
</evidence>
<evidence type="ECO:0000313" key="9">
    <source>
        <dbReference type="EMBL" id="ESR43339.1"/>
    </source>
</evidence>
<accession>V4UUK3</accession>
<name>V4UUK3_CITCL</name>